<gene>
    <name evidence="2" type="ORF">BKCO1_6400030</name>
</gene>
<proteinExistence type="predicted"/>
<dbReference type="Proteomes" id="UP000183809">
    <property type="component" value="Unassembled WGS sequence"/>
</dbReference>
<dbReference type="GeneID" id="31018444"/>
<comment type="caution">
    <text evidence="2">The sequence shown here is derived from an EMBL/GenBank/DDBJ whole genome shotgun (WGS) entry which is preliminary data.</text>
</comment>
<reference evidence="2 3" key="1">
    <citation type="submission" date="2016-10" db="EMBL/GenBank/DDBJ databases">
        <title>Proteomics and genomics reveal pathogen-plant mechanisms compatible with a hemibiotrophic lifestyle of Diplodia corticola.</title>
        <authorList>
            <person name="Fernandes I."/>
            <person name="De Jonge R."/>
            <person name="Van De Peer Y."/>
            <person name="Devreese B."/>
            <person name="Alves A."/>
            <person name="Esteves A.C."/>
        </authorList>
    </citation>
    <scope>NUCLEOTIDE SEQUENCE [LARGE SCALE GENOMIC DNA]</scope>
    <source>
        <strain evidence="2 3">CBS 112549</strain>
    </source>
</reference>
<keyword evidence="3" id="KW-1185">Reference proteome</keyword>
<dbReference type="RefSeq" id="XP_020126476.1">
    <property type="nucleotide sequence ID" value="XM_020278183.1"/>
</dbReference>
<feature type="compositionally biased region" description="Pro residues" evidence="1">
    <location>
        <begin position="52"/>
        <end position="66"/>
    </location>
</feature>
<evidence type="ECO:0000256" key="1">
    <source>
        <dbReference type="SAM" id="MobiDB-lite"/>
    </source>
</evidence>
<protein>
    <submittedName>
        <fullName evidence="2">Uncharacterized protein</fullName>
    </submittedName>
</protein>
<feature type="region of interest" description="Disordered" evidence="1">
    <location>
        <begin position="23"/>
        <end position="73"/>
    </location>
</feature>
<dbReference type="EMBL" id="MNUE01000064">
    <property type="protein sequence ID" value="OJD30216.1"/>
    <property type="molecule type" value="Genomic_DNA"/>
</dbReference>
<organism evidence="2 3">
    <name type="scientific">Diplodia corticola</name>
    <dbReference type="NCBI Taxonomy" id="236234"/>
    <lineage>
        <taxon>Eukaryota</taxon>
        <taxon>Fungi</taxon>
        <taxon>Dikarya</taxon>
        <taxon>Ascomycota</taxon>
        <taxon>Pezizomycotina</taxon>
        <taxon>Dothideomycetes</taxon>
        <taxon>Dothideomycetes incertae sedis</taxon>
        <taxon>Botryosphaeriales</taxon>
        <taxon>Botryosphaeriaceae</taxon>
        <taxon>Diplodia</taxon>
    </lineage>
</organism>
<name>A0A1J9QP40_9PEZI</name>
<dbReference type="AlphaFoldDB" id="A0A1J9QP40"/>
<evidence type="ECO:0000313" key="2">
    <source>
        <dbReference type="EMBL" id="OJD30216.1"/>
    </source>
</evidence>
<sequence length="135" mass="14510">MSSAPAPVVQKPLVARQVIALNPPPAKHYFRDQESATTPSSPPDRSNAPSPNASPTPDARPPPIRLLPPYQRQPCTFQPSYGIAYTLSREPQPLHIPENVAEHATTGTTVGEVGPVACARPAVGELDEDEEDEEE</sequence>
<evidence type="ECO:0000313" key="3">
    <source>
        <dbReference type="Proteomes" id="UP000183809"/>
    </source>
</evidence>
<accession>A0A1J9QP40</accession>